<dbReference type="SUPFAM" id="SSF51182">
    <property type="entry name" value="RmlC-like cupins"/>
    <property type="match status" value="1"/>
</dbReference>
<evidence type="ECO:0000313" key="3">
    <source>
        <dbReference type="Proteomes" id="UP000230232"/>
    </source>
</evidence>
<dbReference type="Gene3D" id="2.60.120.10">
    <property type="entry name" value="Jelly Rolls"/>
    <property type="match status" value="1"/>
</dbReference>
<protein>
    <recommendedName>
        <fullName evidence="1">Capsular polysaccharide assembling protein CapF C-terminal domain-containing protein</fullName>
    </recommendedName>
</protein>
<evidence type="ECO:0000259" key="1">
    <source>
        <dbReference type="Pfam" id="PF14667"/>
    </source>
</evidence>
<dbReference type="Proteomes" id="UP000230232">
    <property type="component" value="Unassembled WGS sequence"/>
</dbReference>
<proteinExistence type="predicted"/>
<dbReference type="InterPro" id="IPR014710">
    <property type="entry name" value="RmlC-like_jellyroll"/>
</dbReference>
<dbReference type="InterPro" id="IPR011051">
    <property type="entry name" value="RmlC_Cupin_sf"/>
</dbReference>
<name>A0A2H0R535_9BACT</name>
<dbReference type="InterPro" id="IPR029303">
    <property type="entry name" value="CapF_C"/>
</dbReference>
<dbReference type="Pfam" id="PF14667">
    <property type="entry name" value="Polysacc_synt_C"/>
    <property type="match status" value="1"/>
</dbReference>
<evidence type="ECO:0000313" key="2">
    <source>
        <dbReference type="EMBL" id="PIR41632.1"/>
    </source>
</evidence>
<gene>
    <name evidence="2" type="ORF">COV31_00120</name>
</gene>
<reference evidence="2 3" key="1">
    <citation type="submission" date="2017-09" db="EMBL/GenBank/DDBJ databases">
        <title>Depth-based differentiation of microbial function through sediment-hosted aquifers and enrichment of novel symbionts in the deep terrestrial subsurface.</title>
        <authorList>
            <person name="Probst A.J."/>
            <person name="Ladd B."/>
            <person name="Jarett J.K."/>
            <person name="Geller-Mcgrath D.E."/>
            <person name="Sieber C.M."/>
            <person name="Emerson J.B."/>
            <person name="Anantharaman K."/>
            <person name="Thomas B.C."/>
            <person name="Malmstrom R."/>
            <person name="Stieglmeier M."/>
            <person name="Klingl A."/>
            <person name="Woyke T."/>
            <person name="Ryan C.M."/>
            <person name="Banfield J.F."/>
        </authorList>
    </citation>
    <scope>NUCLEOTIDE SEQUENCE [LARGE SCALE GENOMIC DNA]</scope>
    <source>
        <strain evidence="2">CG10_big_fil_rev_8_21_14_0_10_46_23</strain>
    </source>
</reference>
<comment type="caution">
    <text evidence="2">The sequence shown here is derived from an EMBL/GenBank/DDBJ whole genome shotgun (WGS) entry which is preliminary data.</text>
</comment>
<accession>A0A2H0R535</accession>
<dbReference type="AlphaFoldDB" id="A0A2H0R535"/>
<feature type="domain" description="Capsular polysaccharide assembling protein CapF C-terminal" evidence="1">
    <location>
        <begin position="14"/>
        <end position="128"/>
    </location>
</feature>
<organism evidence="2 3">
    <name type="scientific">Candidatus Yanofskybacteria bacterium CG10_big_fil_rev_8_21_14_0_10_46_23</name>
    <dbReference type="NCBI Taxonomy" id="1975098"/>
    <lineage>
        <taxon>Bacteria</taxon>
        <taxon>Candidatus Yanofskyibacteriota</taxon>
    </lineage>
</organism>
<dbReference type="EMBL" id="PCXO01000003">
    <property type="protein sequence ID" value="PIR41632.1"/>
    <property type="molecule type" value="Genomic_DNA"/>
</dbReference>
<sequence>MFNKPYELVRLVDHPDHRGNLFEILRFKDQGVPGDGQIYCFTIFPGVRRGDHYHILKREWASCVAGKVFVILEDKFGNKEKILLDAKEPSVVYFHPYTSHAFLNAGDAVATVVSYSSKQLETPDLDTFKKFIEI</sequence>